<protein>
    <recommendedName>
        <fullName evidence="3 8">3-deoxy-D-manno-octulosonic acid transferase</fullName>
        <shortName evidence="8">Kdo transferase</shortName>
        <ecNumber evidence="2 8">2.4.99.12</ecNumber>
    </recommendedName>
    <alternativeName>
        <fullName evidence="5 8">Lipid IV(A) 3-deoxy-D-manno-octulosonic acid transferase</fullName>
    </alternativeName>
</protein>
<dbReference type="Pfam" id="PF04413">
    <property type="entry name" value="Glycos_transf_N"/>
    <property type="match status" value="1"/>
</dbReference>
<evidence type="ECO:0000256" key="3">
    <source>
        <dbReference type="ARBA" id="ARBA00019077"/>
    </source>
</evidence>
<sequence>MFSTIFYNLGIALYSAGLKIAAATGNTKAALWLNGRKDWAAQMQKALAAGNGGPLVWVHAASLGEFEQGRPVLEAFRKQHPECRLLLTFFSPSGYEVRKNYEGVDYVYYLPLDTRKNARLFLDIVQPKLAIFIKYEFWYHFMDTLHQRQVPAILISGIFREDQPFFKWYGGLFRKLLQQLTHIFVQNEASRNILQQIDIKHVTVAGDTRFDRVWALQQEAVERPLVKQFARNRKTVVAGSTWESDEAALFAWWAGHYEPDRRLVIAPHEINESHIMRLLELFPGALRYSDLAGTHVSLPEDAPHVDIEHPGKVLIIDNIGMLSSLYRYACVAYVGGGFDKNGIHNVLEPATYGKPVVFGPVYEEYAEAVELVALGGAFTVPHEPALSQQMEELLMNDELCTQAGYIAGKYVSESRGATGKILAYIQEKRFLTSV</sequence>
<dbReference type="GO" id="GO:0043842">
    <property type="term" value="F:Kdo transferase activity"/>
    <property type="evidence" value="ECO:0007669"/>
    <property type="project" value="UniProtKB-EC"/>
</dbReference>
<comment type="function">
    <text evidence="8">Involved in lipopolysaccharide (LPS) biosynthesis. Catalyzes the transfer of 3-deoxy-D-manno-octulosonate (Kdo) residue(s) from CMP-Kdo to lipid IV(A), the tetraacyldisaccharide-1,4'-bisphosphate precursor of lipid A.</text>
</comment>
<keyword evidence="8" id="KW-0472">Membrane</keyword>
<evidence type="ECO:0000313" key="11">
    <source>
        <dbReference type="Proteomes" id="UP000198984"/>
    </source>
</evidence>
<dbReference type="InterPro" id="IPR038107">
    <property type="entry name" value="Glycos_transf_N_sf"/>
</dbReference>
<dbReference type="AlphaFoldDB" id="A0A1H8CP45"/>
<dbReference type="EMBL" id="FOBB01000007">
    <property type="protein sequence ID" value="SEM97031.1"/>
    <property type="molecule type" value="Genomic_DNA"/>
</dbReference>
<comment type="subcellular location">
    <subcellularLocation>
        <location evidence="8">Cell membrane</location>
    </subcellularLocation>
</comment>
<evidence type="ECO:0000256" key="7">
    <source>
        <dbReference type="PIRSR" id="PIRSR639901-1"/>
    </source>
</evidence>
<organism evidence="10 11">
    <name type="scientific">Chitinophaga rupis</name>
    <dbReference type="NCBI Taxonomy" id="573321"/>
    <lineage>
        <taxon>Bacteria</taxon>
        <taxon>Pseudomonadati</taxon>
        <taxon>Bacteroidota</taxon>
        <taxon>Chitinophagia</taxon>
        <taxon>Chitinophagales</taxon>
        <taxon>Chitinophagaceae</taxon>
        <taxon>Chitinophaga</taxon>
    </lineage>
</organism>
<dbReference type="STRING" id="573321.SAMN04488505_107190"/>
<accession>A0A1H8CP45</accession>
<name>A0A1H8CP45_9BACT</name>
<feature type="active site" description="Proton acceptor" evidence="7">
    <location>
        <position position="65"/>
    </location>
</feature>
<evidence type="ECO:0000259" key="9">
    <source>
        <dbReference type="Pfam" id="PF04413"/>
    </source>
</evidence>
<evidence type="ECO:0000256" key="6">
    <source>
        <dbReference type="ARBA" id="ARBA00049183"/>
    </source>
</evidence>
<comment type="similarity">
    <text evidence="8">Belongs to the glycosyltransferase group 1 family.</text>
</comment>
<evidence type="ECO:0000256" key="2">
    <source>
        <dbReference type="ARBA" id="ARBA00012621"/>
    </source>
</evidence>
<dbReference type="GO" id="GO:0009244">
    <property type="term" value="P:lipopolysaccharide core region biosynthetic process"/>
    <property type="evidence" value="ECO:0007669"/>
    <property type="project" value="UniProtKB-UniRule"/>
</dbReference>
<dbReference type="EC" id="2.4.99.12" evidence="2 8"/>
<dbReference type="InterPro" id="IPR007507">
    <property type="entry name" value="Glycos_transf_N"/>
</dbReference>
<dbReference type="Proteomes" id="UP000198984">
    <property type="component" value="Unassembled WGS sequence"/>
</dbReference>
<dbReference type="Gene3D" id="3.40.50.11720">
    <property type="entry name" value="3-Deoxy-D-manno-octulosonic-acid transferase, N-terminal domain"/>
    <property type="match status" value="1"/>
</dbReference>
<dbReference type="GO" id="GO:0005886">
    <property type="term" value="C:plasma membrane"/>
    <property type="evidence" value="ECO:0007669"/>
    <property type="project" value="UniProtKB-SubCell"/>
</dbReference>
<reference evidence="10 11" key="1">
    <citation type="submission" date="2016-10" db="EMBL/GenBank/DDBJ databases">
        <authorList>
            <person name="de Groot N.N."/>
        </authorList>
    </citation>
    <scope>NUCLEOTIDE SEQUENCE [LARGE SCALE GENOMIC DNA]</scope>
    <source>
        <strain evidence="10 11">DSM 21039</strain>
    </source>
</reference>
<dbReference type="InterPro" id="IPR039901">
    <property type="entry name" value="Kdotransferase"/>
</dbReference>
<dbReference type="PANTHER" id="PTHR42755">
    <property type="entry name" value="3-DEOXY-MANNO-OCTULOSONATE CYTIDYLYLTRANSFERASE"/>
    <property type="match status" value="1"/>
</dbReference>
<keyword evidence="11" id="KW-1185">Reference proteome</keyword>
<keyword evidence="8" id="KW-0448">Lipopolysaccharide biosynthesis</keyword>
<dbReference type="GO" id="GO:0009245">
    <property type="term" value="P:lipid A biosynthetic process"/>
    <property type="evidence" value="ECO:0007669"/>
    <property type="project" value="TreeGrafter"/>
</dbReference>
<comment type="catalytic activity">
    <reaction evidence="6 8">
        <text>lipid IVA (E. coli) + CMP-3-deoxy-beta-D-manno-octulosonate = alpha-Kdo-(2-&gt;6)-lipid IVA (E. coli) + CMP + H(+)</text>
        <dbReference type="Rhea" id="RHEA:28066"/>
        <dbReference type="ChEBI" id="CHEBI:15378"/>
        <dbReference type="ChEBI" id="CHEBI:58603"/>
        <dbReference type="ChEBI" id="CHEBI:60364"/>
        <dbReference type="ChEBI" id="CHEBI:60377"/>
        <dbReference type="ChEBI" id="CHEBI:85987"/>
        <dbReference type="EC" id="2.4.99.12"/>
    </reaction>
</comment>
<gene>
    <name evidence="10" type="ORF">SAMN04488505_107190</name>
</gene>
<proteinExistence type="inferred from homology"/>
<evidence type="ECO:0000256" key="4">
    <source>
        <dbReference type="ARBA" id="ARBA00022679"/>
    </source>
</evidence>
<comment type="pathway">
    <text evidence="1 8">Bacterial outer membrane biogenesis; LPS core biosynthesis.</text>
</comment>
<evidence type="ECO:0000313" key="10">
    <source>
        <dbReference type="EMBL" id="SEM97031.1"/>
    </source>
</evidence>
<evidence type="ECO:0000256" key="5">
    <source>
        <dbReference type="ARBA" id="ARBA00031445"/>
    </source>
</evidence>
<dbReference type="Gene3D" id="3.40.50.2000">
    <property type="entry name" value="Glycogen Phosphorylase B"/>
    <property type="match status" value="1"/>
</dbReference>
<keyword evidence="8" id="KW-1003">Cell membrane</keyword>
<feature type="domain" description="3-deoxy-D-manno-octulosonic-acid transferase N-terminal" evidence="9">
    <location>
        <begin position="48"/>
        <end position="211"/>
    </location>
</feature>
<evidence type="ECO:0000256" key="1">
    <source>
        <dbReference type="ARBA" id="ARBA00004713"/>
    </source>
</evidence>
<dbReference type="SUPFAM" id="SSF53756">
    <property type="entry name" value="UDP-Glycosyltransferase/glycogen phosphorylase"/>
    <property type="match status" value="1"/>
</dbReference>
<evidence type="ECO:0000256" key="8">
    <source>
        <dbReference type="RuleBase" id="RU365103"/>
    </source>
</evidence>
<dbReference type="PANTHER" id="PTHR42755:SF1">
    <property type="entry name" value="3-DEOXY-D-MANNO-OCTULOSONIC ACID TRANSFERASE, MITOCHONDRIAL-RELATED"/>
    <property type="match status" value="1"/>
</dbReference>
<dbReference type="UniPathway" id="UPA00958"/>
<dbReference type="OrthoDB" id="9789797at2"/>
<dbReference type="RefSeq" id="WP_089918211.1">
    <property type="nucleotide sequence ID" value="NZ_FOBB01000007.1"/>
</dbReference>
<keyword evidence="4 8" id="KW-0808">Transferase</keyword>